<comment type="caution">
    <text evidence="2">The sequence shown here is derived from an EMBL/GenBank/DDBJ whole genome shotgun (WGS) entry which is preliminary data.</text>
</comment>
<sequence length="77" mass="8738">MKFSRFYLVSLVFLLLHFLFVSQGGNSHKLTDELSTVNSGKLNLGKGKCDKENAACKEDSQENVFENEDYIYTQSLP</sequence>
<dbReference type="AlphaFoldDB" id="A0A8S0SMJ7"/>
<reference evidence="2 3" key="1">
    <citation type="submission" date="2019-12" db="EMBL/GenBank/DDBJ databases">
        <authorList>
            <person name="Alioto T."/>
            <person name="Alioto T."/>
            <person name="Gomez Garrido J."/>
        </authorList>
    </citation>
    <scope>NUCLEOTIDE SEQUENCE [LARGE SCALE GENOMIC DNA]</scope>
</reference>
<dbReference type="Proteomes" id="UP000594638">
    <property type="component" value="Unassembled WGS sequence"/>
</dbReference>
<evidence type="ECO:0000313" key="3">
    <source>
        <dbReference type="Proteomes" id="UP000594638"/>
    </source>
</evidence>
<keyword evidence="3" id="KW-1185">Reference proteome</keyword>
<feature type="signal peptide" evidence="1">
    <location>
        <begin position="1"/>
        <end position="24"/>
    </location>
</feature>
<protein>
    <recommendedName>
        <fullName evidence="4">Phytosulfokine-beta</fullName>
    </recommendedName>
</protein>
<keyword evidence="1" id="KW-0732">Signal</keyword>
<name>A0A8S0SMJ7_OLEEU</name>
<gene>
    <name evidence="2" type="ORF">OLEA9_A070888</name>
</gene>
<organism evidence="2 3">
    <name type="scientific">Olea europaea subsp. europaea</name>
    <dbReference type="NCBI Taxonomy" id="158383"/>
    <lineage>
        <taxon>Eukaryota</taxon>
        <taxon>Viridiplantae</taxon>
        <taxon>Streptophyta</taxon>
        <taxon>Embryophyta</taxon>
        <taxon>Tracheophyta</taxon>
        <taxon>Spermatophyta</taxon>
        <taxon>Magnoliopsida</taxon>
        <taxon>eudicotyledons</taxon>
        <taxon>Gunneridae</taxon>
        <taxon>Pentapetalae</taxon>
        <taxon>asterids</taxon>
        <taxon>lamiids</taxon>
        <taxon>Lamiales</taxon>
        <taxon>Oleaceae</taxon>
        <taxon>Oleeae</taxon>
        <taxon>Olea</taxon>
    </lineage>
</organism>
<dbReference type="OrthoDB" id="1674286at2759"/>
<evidence type="ECO:0008006" key="4">
    <source>
        <dbReference type="Google" id="ProtNLM"/>
    </source>
</evidence>
<evidence type="ECO:0000313" key="2">
    <source>
        <dbReference type="EMBL" id="CAA2993231.1"/>
    </source>
</evidence>
<dbReference type="Gramene" id="OE9A070888T1">
    <property type="protein sequence ID" value="OE9A070888C1"/>
    <property type="gene ID" value="OE9A070888"/>
</dbReference>
<feature type="chain" id="PRO_5035857128" description="Phytosulfokine-beta" evidence="1">
    <location>
        <begin position="25"/>
        <end position="77"/>
    </location>
</feature>
<evidence type="ECO:0000256" key="1">
    <source>
        <dbReference type="SAM" id="SignalP"/>
    </source>
</evidence>
<proteinExistence type="predicted"/>
<dbReference type="EMBL" id="CACTIH010005447">
    <property type="protein sequence ID" value="CAA2993231.1"/>
    <property type="molecule type" value="Genomic_DNA"/>
</dbReference>
<accession>A0A8S0SMJ7</accession>